<evidence type="ECO:0000313" key="1">
    <source>
        <dbReference type="EMBL" id="RLY94337.1"/>
    </source>
</evidence>
<keyword evidence="2" id="KW-1185">Reference proteome</keyword>
<accession>A0A3L9LB69</accession>
<dbReference type="InterPro" id="IPR011664">
    <property type="entry name" value="Abi_system_AbiD/AbiF-like"/>
</dbReference>
<proteinExistence type="predicted"/>
<gene>
    <name evidence="1" type="ORF">EAE32_03840</name>
</gene>
<dbReference type="AlphaFoldDB" id="A0A3L9LB69"/>
<dbReference type="EMBL" id="RDEX01000001">
    <property type="protein sequence ID" value="RLY94337.1"/>
    <property type="molecule type" value="Genomic_DNA"/>
</dbReference>
<protein>
    <submittedName>
        <fullName evidence="1">Abi family protein</fullName>
    </submittedName>
</protein>
<name>A0A3L9LB69_9MICC</name>
<sequence>MDVDESLARQWLSNVSYYRLSAYWFPARSVDATGAVVDEFRAGTTFADAVALYEADRKLRMLVHDGMERIEIAMRTRLGELLCEEGPVSYKDPARFRPRFDHAGWLTTAQKRVARSERTSESIKHYQATYGGTYPFWVLAEVLDFSDISRLFSGLSAAEQRAVAESLDITIRPETLSREQRSKATRQSPLAPWMHQMTVIRNITAHHGRLWNRSFVPAPTTGLRTQACFHALPAGQSERIFGALTLMAHILRTTSPGTSWPAKVANHLESQFLPNNLVQPQAMGLPGNGQGTVQL</sequence>
<evidence type="ECO:0000313" key="2">
    <source>
        <dbReference type="Proteomes" id="UP000277871"/>
    </source>
</evidence>
<dbReference type="Proteomes" id="UP000277871">
    <property type="component" value="Unassembled WGS sequence"/>
</dbReference>
<comment type="caution">
    <text evidence="1">The sequence shown here is derived from an EMBL/GenBank/DDBJ whole genome shotgun (WGS) entry which is preliminary data.</text>
</comment>
<reference evidence="1 2" key="1">
    <citation type="submission" date="2018-10" db="EMBL/GenBank/DDBJ databases">
        <title>Kocuria tytonicola, new bacteria from the preen glands of American barn owls (Tyto furcata).</title>
        <authorList>
            <person name="Braun M.S."/>
            <person name="Wang E."/>
            <person name="Zimmermann S."/>
            <person name="Boutin S."/>
            <person name="Wagner H."/>
            <person name="Wink M."/>
        </authorList>
    </citation>
    <scope>NUCLEOTIDE SEQUENCE [LARGE SCALE GENOMIC DNA]</scope>
    <source>
        <strain evidence="1 2">473</strain>
    </source>
</reference>
<dbReference type="Pfam" id="PF07751">
    <property type="entry name" value="Abi_2"/>
    <property type="match status" value="1"/>
</dbReference>
<organism evidence="1 2">
    <name type="scientific">Kocuria tytonicola</name>
    <dbReference type="NCBI Taxonomy" id="2055946"/>
    <lineage>
        <taxon>Bacteria</taxon>
        <taxon>Bacillati</taxon>
        <taxon>Actinomycetota</taxon>
        <taxon>Actinomycetes</taxon>
        <taxon>Micrococcales</taxon>
        <taxon>Micrococcaceae</taxon>
        <taxon>Kocuria</taxon>
    </lineage>
</organism>